<comment type="caution">
    <text evidence="2">The sequence shown here is derived from an EMBL/GenBank/DDBJ whole genome shotgun (WGS) entry which is preliminary data.</text>
</comment>
<evidence type="ECO:0000313" key="3">
    <source>
        <dbReference type="Proteomes" id="UP001454036"/>
    </source>
</evidence>
<dbReference type="AlphaFoldDB" id="A0AAV3RTM1"/>
<feature type="transmembrane region" description="Helical" evidence="1">
    <location>
        <begin position="186"/>
        <end position="207"/>
    </location>
</feature>
<dbReference type="EMBL" id="BAABME010011449">
    <property type="protein sequence ID" value="GAA0183784.1"/>
    <property type="molecule type" value="Genomic_DNA"/>
</dbReference>
<gene>
    <name evidence="2" type="ORF">LIER_31137</name>
</gene>
<dbReference type="Proteomes" id="UP001454036">
    <property type="component" value="Unassembled WGS sequence"/>
</dbReference>
<keyword evidence="1" id="KW-1133">Transmembrane helix</keyword>
<feature type="transmembrane region" description="Helical" evidence="1">
    <location>
        <begin position="118"/>
        <end position="137"/>
    </location>
</feature>
<feature type="transmembrane region" description="Helical" evidence="1">
    <location>
        <begin position="75"/>
        <end position="97"/>
    </location>
</feature>
<dbReference type="InterPro" id="IPR006747">
    <property type="entry name" value="DUF599"/>
</dbReference>
<evidence type="ECO:0000313" key="2">
    <source>
        <dbReference type="EMBL" id="GAA0183784.1"/>
    </source>
</evidence>
<organism evidence="2 3">
    <name type="scientific">Lithospermum erythrorhizon</name>
    <name type="common">Purple gromwell</name>
    <name type="synonym">Lithospermum officinale var. erythrorhizon</name>
    <dbReference type="NCBI Taxonomy" id="34254"/>
    <lineage>
        <taxon>Eukaryota</taxon>
        <taxon>Viridiplantae</taxon>
        <taxon>Streptophyta</taxon>
        <taxon>Embryophyta</taxon>
        <taxon>Tracheophyta</taxon>
        <taxon>Spermatophyta</taxon>
        <taxon>Magnoliopsida</taxon>
        <taxon>eudicotyledons</taxon>
        <taxon>Gunneridae</taxon>
        <taxon>Pentapetalae</taxon>
        <taxon>asterids</taxon>
        <taxon>lamiids</taxon>
        <taxon>Boraginales</taxon>
        <taxon>Boraginaceae</taxon>
        <taxon>Boraginoideae</taxon>
        <taxon>Lithospermeae</taxon>
        <taxon>Lithospermum</taxon>
    </lineage>
</organism>
<keyword evidence="1" id="KW-0812">Transmembrane</keyword>
<evidence type="ECO:0000256" key="1">
    <source>
        <dbReference type="SAM" id="Phobius"/>
    </source>
</evidence>
<feature type="transmembrane region" description="Helical" evidence="1">
    <location>
        <begin position="12"/>
        <end position="31"/>
    </location>
</feature>
<keyword evidence="1" id="KW-0472">Membrane</keyword>
<proteinExistence type="predicted"/>
<dbReference type="Pfam" id="PF04654">
    <property type="entry name" value="DUF599"/>
    <property type="match status" value="1"/>
</dbReference>
<dbReference type="PANTHER" id="PTHR31168">
    <property type="entry name" value="OS02G0292800 PROTEIN"/>
    <property type="match status" value="1"/>
</dbReference>
<reference evidence="2 3" key="1">
    <citation type="submission" date="2024-01" db="EMBL/GenBank/DDBJ databases">
        <title>The complete chloroplast genome sequence of Lithospermum erythrorhizon: insights into the phylogenetic relationship among Boraginaceae species and the maternal lineages of purple gromwells.</title>
        <authorList>
            <person name="Okada T."/>
            <person name="Watanabe K."/>
        </authorList>
    </citation>
    <scope>NUCLEOTIDE SEQUENCE [LARGE SCALE GENOMIC DNA]</scope>
</reference>
<sequence>MKVTWRKEHLDVILVPASLFVMFGYHIFLLYRYKRYEHRTVIGHENHCKRVWVERMLKIQAVDRSIAVSVISSNLSAATTLSSICIVLSSLIGAWVGSNSRNIFKSSMIYGDTSESIISLKYVCLLACLIAAFASFFHSARCYVHACFLISMPDVNIPVEIIQKPVIQGSTFWAIGVRALHFAATFLFWVFGPIPMFASSVITAVLLHTLDKTNKPLHQFQPKQSNNLLKKAGQEINAANRVIEPQA</sequence>
<protein>
    <submittedName>
        <fullName evidence="2">Uncharacterized protein</fullName>
    </submittedName>
</protein>
<accession>A0AAV3RTM1</accession>
<dbReference type="PANTHER" id="PTHR31168:SF30">
    <property type="entry name" value="DUF599 DOMAIN-CONTAINING PROTEIN"/>
    <property type="match status" value="1"/>
</dbReference>
<keyword evidence="3" id="KW-1185">Reference proteome</keyword>
<name>A0AAV3RTM1_LITER</name>